<dbReference type="AlphaFoldDB" id="A0A835T8M4"/>
<protein>
    <recommendedName>
        <fullName evidence="4">Hemerythrin-like domain-containing protein</fullName>
    </recommendedName>
</protein>
<evidence type="ECO:0000313" key="2">
    <source>
        <dbReference type="EMBL" id="KAG2435814.1"/>
    </source>
</evidence>
<evidence type="ECO:0000313" key="3">
    <source>
        <dbReference type="Proteomes" id="UP000650467"/>
    </source>
</evidence>
<dbReference type="Proteomes" id="UP000650467">
    <property type="component" value="Unassembled WGS sequence"/>
</dbReference>
<evidence type="ECO:0008006" key="4">
    <source>
        <dbReference type="Google" id="ProtNLM"/>
    </source>
</evidence>
<organism evidence="2 3">
    <name type="scientific">Chlamydomonas incerta</name>
    <dbReference type="NCBI Taxonomy" id="51695"/>
    <lineage>
        <taxon>Eukaryota</taxon>
        <taxon>Viridiplantae</taxon>
        <taxon>Chlorophyta</taxon>
        <taxon>core chlorophytes</taxon>
        <taxon>Chlorophyceae</taxon>
        <taxon>CS clade</taxon>
        <taxon>Chlamydomonadales</taxon>
        <taxon>Chlamydomonadaceae</taxon>
        <taxon>Chlamydomonas</taxon>
    </lineage>
</organism>
<keyword evidence="3" id="KW-1185">Reference proteome</keyword>
<gene>
    <name evidence="2" type="ORF">HXX76_007009</name>
</gene>
<proteinExistence type="predicted"/>
<evidence type="ECO:0000256" key="1">
    <source>
        <dbReference type="SAM" id="SignalP"/>
    </source>
</evidence>
<dbReference type="EMBL" id="JAEHOC010000014">
    <property type="protein sequence ID" value="KAG2435814.1"/>
    <property type="molecule type" value="Genomic_DNA"/>
</dbReference>
<feature type="chain" id="PRO_5032352777" description="Hemerythrin-like domain-containing protein" evidence="1">
    <location>
        <begin position="19"/>
        <end position="203"/>
    </location>
</feature>
<dbReference type="PANTHER" id="PTHR35585:SF1">
    <property type="entry name" value="HHE DOMAIN PROTEIN (AFU_ORTHOLOGUE AFUA_4G00730)"/>
    <property type="match status" value="1"/>
</dbReference>
<feature type="signal peptide" evidence="1">
    <location>
        <begin position="1"/>
        <end position="18"/>
    </location>
</feature>
<keyword evidence="1" id="KW-0732">Signal</keyword>
<reference evidence="2" key="1">
    <citation type="journal article" date="2020" name="bioRxiv">
        <title>Comparative genomics of Chlamydomonas.</title>
        <authorList>
            <person name="Craig R.J."/>
            <person name="Hasan A.R."/>
            <person name="Ness R.W."/>
            <person name="Keightley P.D."/>
        </authorList>
    </citation>
    <scope>NUCLEOTIDE SEQUENCE</scope>
    <source>
        <strain evidence="2">SAG 7.73</strain>
    </source>
</reference>
<dbReference type="PANTHER" id="PTHR35585">
    <property type="entry name" value="HHE DOMAIN PROTEIN (AFU_ORTHOLOGUE AFUA_4G00730)"/>
    <property type="match status" value="1"/>
</dbReference>
<comment type="caution">
    <text evidence="2">The sequence shown here is derived from an EMBL/GenBank/DDBJ whole genome shotgun (WGS) entry which is preliminary data.</text>
</comment>
<accession>A0A835T8M4</accession>
<name>A0A835T8M4_CHLIN</name>
<sequence length="203" mass="22377">MLLLRAATARLLASSAAATSSAPGLSRLAAQSRAMATTMDSPSIISMINQDHSKFKSLWNEYQGPNMNGEMKQKLGWALTREIAMHSSAEEEVMYPELDRMTVERHGEAAYTAKLKEAMDHLYHHIDDEENKFWPQFSALPGVDADLLSHLGKKFEGAKAHAVTRPHAWAPNKPPLNVIANMATAPLDAAADMWRFAGHPPTM</sequence>
<dbReference type="OrthoDB" id="9983919at2759"/>